<dbReference type="AlphaFoldDB" id="A0A343BT94"/>
<geneLocation type="mitochondrion" evidence="2"/>
<proteinExistence type="predicted"/>
<dbReference type="EMBL" id="KU896786">
    <property type="protein sequence ID" value="ARB50159.1"/>
    <property type="molecule type" value="Genomic_DNA"/>
</dbReference>
<keyword evidence="1" id="KW-1133">Transmembrane helix</keyword>
<gene>
    <name evidence="2" type="primary">ATP8</name>
</gene>
<keyword evidence="2" id="KW-0496">Mitochondrion</keyword>
<keyword evidence="1" id="KW-0812">Transmembrane</keyword>
<evidence type="ECO:0000313" key="2">
    <source>
        <dbReference type="EMBL" id="ARB50159.1"/>
    </source>
</evidence>
<reference evidence="2" key="1">
    <citation type="submission" date="2016-03" db="EMBL/GenBank/DDBJ databases">
        <authorList>
            <person name="Sun W.-S."/>
            <person name="Lee J.-W."/>
        </authorList>
    </citation>
    <scope>NUCLEOTIDE SEQUENCE</scope>
</reference>
<evidence type="ECO:0000256" key="1">
    <source>
        <dbReference type="SAM" id="Phobius"/>
    </source>
</evidence>
<sequence length="53" mass="6645">MPHMSPMWWLTICSFTLTSLIIFMIKMYFEKESNKFSKMNMKKMNQMLMNWKW</sequence>
<dbReference type="RefSeq" id="YP_009467154.1">
    <property type="nucleotide sequence ID" value="NC_037148.1"/>
</dbReference>
<organism evidence="2">
    <name type="scientific">Phatnoma laciniatum</name>
    <dbReference type="NCBI Taxonomy" id="1964415"/>
    <lineage>
        <taxon>Eukaryota</taxon>
        <taxon>Metazoa</taxon>
        <taxon>Ecdysozoa</taxon>
        <taxon>Arthropoda</taxon>
        <taxon>Hexapoda</taxon>
        <taxon>Insecta</taxon>
        <taxon>Pterygota</taxon>
        <taxon>Neoptera</taxon>
        <taxon>Paraneoptera</taxon>
        <taxon>Hemiptera</taxon>
        <taxon>Heteroptera</taxon>
        <taxon>Panheteroptera</taxon>
        <taxon>Cimicomorpha</taxon>
        <taxon>Tingidae</taxon>
        <taxon>Phatnoma</taxon>
    </lineage>
</organism>
<reference evidence="2" key="2">
    <citation type="journal article" date="2018" name="Mol. Phylogenet. Evol.">
        <title>Compositional heterogeneity in true bug mitochondrial phylogenomics.</title>
        <authorList>
            <person name="Liu Y."/>
            <person name="Song F."/>
            <person name="Jiang P."/>
            <person name="Wilson J.J."/>
            <person name="Cai W."/>
            <person name="Li H."/>
        </authorList>
    </citation>
    <scope>NUCLEOTIDE SEQUENCE</scope>
</reference>
<accession>A0A343BT94</accession>
<protein>
    <submittedName>
        <fullName evidence="2">ATP synthase F0 subunit 8</fullName>
    </submittedName>
</protein>
<keyword evidence="1" id="KW-0472">Membrane</keyword>
<dbReference type="CTD" id="4509"/>
<name>A0A343BT94_9HEMI</name>
<dbReference type="GeneID" id="36272582"/>
<feature type="transmembrane region" description="Helical" evidence="1">
    <location>
        <begin position="6"/>
        <end position="29"/>
    </location>
</feature>